<evidence type="ECO:0000259" key="1">
    <source>
        <dbReference type="Pfam" id="PF06983"/>
    </source>
</evidence>
<name>A0A512DUV5_9PROT</name>
<comment type="caution">
    <text evidence="2">The sequence shown here is derived from an EMBL/GenBank/DDBJ whole genome shotgun (WGS) entry which is preliminary data.</text>
</comment>
<dbReference type="PIRSF" id="PIRSF021700">
    <property type="entry name" value="3_dmu_93_MTrfase"/>
    <property type="match status" value="1"/>
</dbReference>
<dbReference type="Gene3D" id="3.10.180.10">
    <property type="entry name" value="2,3-Dihydroxybiphenyl 1,2-Dioxygenase, domain 1"/>
    <property type="match status" value="1"/>
</dbReference>
<reference evidence="2 3" key="1">
    <citation type="submission" date="2019-07" db="EMBL/GenBank/DDBJ databases">
        <title>Whole genome shotgun sequence of Skermanella aerolata NBRC 106429.</title>
        <authorList>
            <person name="Hosoyama A."/>
            <person name="Uohara A."/>
            <person name="Ohji S."/>
            <person name="Ichikawa N."/>
        </authorList>
    </citation>
    <scope>NUCLEOTIDE SEQUENCE [LARGE SCALE GENOMIC DNA]</scope>
    <source>
        <strain evidence="2 3">NBRC 106429</strain>
    </source>
</reference>
<dbReference type="InterPro" id="IPR029068">
    <property type="entry name" value="Glyas_Bleomycin-R_OHBP_Dase"/>
</dbReference>
<dbReference type="RefSeq" id="WP_044429547.1">
    <property type="nucleotide sequence ID" value="NZ_BJYZ01000020.1"/>
</dbReference>
<keyword evidence="3" id="KW-1185">Reference proteome</keyword>
<sequence>MAKLTPWLWFAHEALEAAEYYVSILPDSRIDRVVDYPTDTPGGPAGSVAVVEFTLAGQRVAALNGGMRQEFGHAISLAYECDDQEELDRVWDALLAGGTEEQCGWLRDRYGIAWQIMPSGIGAMLGDPDRTRAARAMQAVMGMVKLDIAALKRAFDGTDPA</sequence>
<accession>A0A512DUV5</accession>
<dbReference type="EMBL" id="BJYZ01000020">
    <property type="protein sequence ID" value="GEO40257.1"/>
    <property type="molecule type" value="Genomic_DNA"/>
</dbReference>
<dbReference type="Pfam" id="PF06983">
    <property type="entry name" value="3-dmu-9_3-mt"/>
    <property type="match status" value="1"/>
</dbReference>
<evidence type="ECO:0000313" key="2">
    <source>
        <dbReference type="EMBL" id="GEO40257.1"/>
    </source>
</evidence>
<dbReference type="Proteomes" id="UP000321523">
    <property type="component" value="Unassembled WGS sequence"/>
</dbReference>
<dbReference type="OrthoDB" id="9806473at2"/>
<dbReference type="SUPFAM" id="SSF54593">
    <property type="entry name" value="Glyoxalase/Bleomycin resistance protein/Dihydroxybiphenyl dioxygenase"/>
    <property type="match status" value="1"/>
</dbReference>
<dbReference type="PANTHER" id="PTHR33990:SF2">
    <property type="entry name" value="PHNB-LIKE DOMAIN-CONTAINING PROTEIN"/>
    <property type="match status" value="1"/>
</dbReference>
<protein>
    <submittedName>
        <fullName evidence="2">VOC family protein</fullName>
    </submittedName>
</protein>
<organism evidence="2 3">
    <name type="scientific">Skermanella aerolata</name>
    <dbReference type="NCBI Taxonomy" id="393310"/>
    <lineage>
        <taxon>Bacteria</taxon>
        <taxon>Pseudomonadati</taxon>
        <taxon>Pseudomonadota</taxon>
        <taxon>Alphaproteobacteria</taxon>
        <taxon>Rhodospirillales</taxon>
        <taxon>Azospirillaceae</taxon>
        <taxon>Skermanella</taxon>
    </lineage>
</organism>
<dbReference type="AlphaFoldDB" id="A0A512DUV5"/>
<dbReference type="InterPro" id="IPR009725">
    <property type="entry name" value="3_dmu_93_MTrfase"/>
</dbReference>
<gene>
    <name evidence="2" type="ORF">SAE02_44050</name>
</gene>
<dbReference type="PANTHER" id="PTHR33990">
    <property type="entry name" value="PROTEIN YJDN-RELATED"/>
    <property type="match status" value="1"/>
</dbReference>
<proteinExistence type="predicted"/>
<dbReference type="CDD" id="cd06588">
    <property type="entry name" value="PhnB_like"/>
    <property type="match status" value="1"/>
</dbReference>
<feature type="domain" description="PhnB-like" evidence="1">
    <location>
        <begin position="3"/>
        <end position="117"/>
    </location>
</feature>
<evidence type="ECO:0000313" key="3">
    <source>
        <dbReference type="Proteomes" id="UP000321523"/>
    </source>
</evidence>
<dbReference type="InterPro" id="IPR028973">
    <property type="entry name" value="PhnB-like"/>
</dbReference>